<reference evidence="2 4" key="1">
    <citation type="submission" date="2016-10" db="EMBL/GenBank/DDBJ databases">
        <authorList>
            <person name="de Groot N.N."/>
        </authorList>
    </citation>
    <scope>NUCLEOTIDE SEQUENCE [LARGE SCALE GENOMIC DNA]</scope>
    <source>
        <strain evidence="2 4">CGMCC 4.1859</strain>
    </source>
</reference>
<keyword evidence="1" id="KW-0732">Signal</keyword>
<dbReference type="EMBL" id="FNAX01000001">
    <property type="protein sequence ID" value="SDE25941.1"/>
    <property type="molecule type" value="Genomic_DNA"/>
</dbReference>
<sequence>MDRGAIRRTAALGLTVLTATGLLALAAPTPAGAATALCPGHKVRTLSFSTGSVQVFRSGKYVCALTYPKKKSGKKTMSVSVQARGSRAVVDKGRFTHHAGPVNVHAGHRCVRIRGAVNSGSVSSGWILC</sequence>
<dbReference type="Proteomes" id="UP001432161">
    <property type="component" value="Chromosome"/>
</dbReference>
<feature type="chain" id="PRO_5011677986" description="Secreted protein" evidence="1">
    <location>
        <begin position="34"/>
        <end position="129"/>
    </location>
</feature>
<dbReference type="Proteomes" id="UP000198614">
    <property type="component" value="Unassembled WGS sequence"/>
</dbReference>
<dbReference type="AlphaFoldDB" id="A0A1G7BFQ4"/>
<evidence type="ECO:0000313" key="2">
    <source>
        <dbReference type="EMBL" id="SDE25941.1"/>
    </source>
</evidence>
<keyword evidence="5" id="KW-1185">Reference proteome</keyword>
<accession>A0A1G7BFQ4</accession>
<feature type="signal peptide" evidence="1">
    <location>
        <begin position="1"/>
        <end position="33"/>
    </location>
</feature>
<protein>
    <recommendedName>
        <fullName evidence="6">Secreted protein</fullName>
    </recommendedName>
</protein>
<evidence type="ECO:0000313" key="5">
    <source>
        <dbReference type="Proteomes" id="UP001432161"/>
    </source>
</evidence>
<evidence type="ECO:0000313" key="4">
    <source>
        <dbReference type="Proteomes" id="UP000198614"/>
    </source>
</evidence>
<evidence type="ECO:0000256" key="1">
    <source>
        <dbReference type="SAM" id="SignalP"/>
    </source>
</evidence>
<evidence type="ECO:0000313" key="3">
    <source>
        <dbReference type="EMBL" id="WUR39555.1"/>
    </source>
</evidence>
<proteinExistence type="predicted"/>
<evidence type="ECO:0008006" key="6">
    <source>
        <dbReference type="Google" id="ProtNLM"/>
    </source>
</evidence>
<name>A0A1G7BFQ4_9ACTN</name>
<gene>
    <name evidence="3" type="ORF">OHN36_21530</name>
    <name evidence="2" type="ORF">SAMN05216260_10193</name>
</gene>
<reference evidence="3" key="2">
    <citation type="submission" date="2022-10" db="EMBL/GenBank/DDBJ databases">
        <title>The complete genomes of actinobacterial strains from the NBC collection.</title>
        <authorList>
            <person name="Joergensen T.S."/>
            <person name="Alvarez Arevalo M."/>
            <person name="Sterndorff E.B."/>
            <person name="Faurdal D."/>
            <person name="Vuksanovic O."/>
            <person name="Mourched A.-S."/>
            <person name="Charusanti P."/>
            <person name="Shaw S."/>
            <person name="Blin K."/>
            <person name="Weber T."/>
        </authorList>
    </citation>
    <scope>NUCLEOTIDE SEQUENCE</scope>
    <source>
        <strain evidence="3">NBC_00489</strain>
    </source>
</reference>
<organism evidence="2 4">
    <name type="scientific">Streptomyces griseoaurantiacus</name>
    <dbReference type="NCBI Taxonomy" id="68213"/>
    <lineage>
        <taxon>Bacteria</taxon>
        <taxon>Bacillati</taxon>
        <taxon>Actinomycetota</taxon>
        <taxon>Actinomycetes</taxon>
        <taxon>Kitasatosporales</taxon>
        <taxon>Streptomycetaceae</taxon>
        <taxon>Streptomyces</taxon>
        <taxon>Streptomyces aurantiacus group</taxon>
    </lineage>
</organism>
<dbReference type="OrthoDB" id="4321110at2"/>
<dbReference type="EMBL" id="CP108330">
    <property type="protein sequence ID" value="WUR39555.1"/>
    <property type="molecule type" value="Genomic_DNA"/>
</dbReference>